<dbReference type="PANTHER" id="PTHR38780:SF1">
    <property type="entry name" value="PROTEIN TUSC"/>
    <property type="match status" value="1"/>
</dbReference>
<dbReference type="InterPro" id="IPR017462">
    <property type="entry name" value="Sulphur_relay_TusC/DsrF"/>
</dbReference>
<dbReference type="InterPro" id="IPR027396">
    <property type="entry name" value="DsrEFH-like"/>
</dbReference>
<evidence type="ECO:0000313" key="2">
    <source>
        <dbReference type="EMBL" id="VAW78492.1"/>
    </source>
</evidence>
<dbReference type="EMBL" id="UOFN01000096">
    <property type="protein sequence ID" value="VAW78492.1"/>
    <property type="molecule type" value="Genomic_DNA"/>
</dbReference>
<accession>A0A3B0YT83</accession>
<reference evidence="2" key="1">
    <citation type="submission" date="2018-06" db="EMBL/GenBank/DDBJ databases">
        <authorList>
            <person name="Zhirakovskaya E."/>
        </authorList>
    </citation>
    <scope>NUCLEOTIDE SEQUENCE</scope>
</reference>
<dbReference type="PANTHER" id="PTHR38780">
    <property type="entry name" value="PROTEIN TUSC"/>
    <property type="match status" value="1"/>
</dbReference>
<proteinExistence type="inferred from homology"/>
<protein>
    <submittedName>
        <fullName evidence="2">tRNA 5-methylaminomethyl-2-thiouridine synthase subunit TusD</fullName>
    </submittedName>
</protein>
<dbReference type="SUPFAM" id="SSF75169">
    <property type="entry name" value="DsrEFH-like"/>
    <property type="match status" value="1"/>
</dbReference>
<evidence type="ECO:0000256" key="1">
    <source>
        <dbReference type="ARBA" id="ARBA00005996"/>
    </source>
</evidence>
<dbReference type="Gene3D" id="3.40.1260.10">
    <property type="entry name" value="DsrEFH-like"/>
    <property type="match status" value="1"/>
</dbReference>
<gene>
    <name evidence="2" type="ORF">MNBD_GAMMA15-576</name>
</gene>
<organism evidence="2">
    <name type="scientific">hydrothermal vent metagenome</name>
    <dbReference type="NCBI Taxonomy" id="652676"/>
    <lineage>
        <taxon>unclassified sequences</taxon>
        <taxon>metagenomes</taxon>
        <taxon>ecological metagenomes</taxon>
    </lineage>
</organism>
<dbReference type="Pfam" id="PF02635">
    <property type="entry name" value="DsrE"/>
    <property type="match status" value="1"/>
</dbReference>
<sequence>MKLTILLLEGPYNHEASDSAWNLIQAARKAGHEIRGVFLYNDGVFALKDKQDTKALGIKGFMASMGALVDFEVEKVYVDQQSLQERNLSEDTEEPVKPKVLDSAAIRALMVDQDSIVSL</sequence>
<name>A0A3B0YT83_9ZZZZ</name>
<dbReference type="InterPro" id="IPR003787">
    <property type="entry name" value="Sulphur_relay_DsrE/F-like"/>
</dbReference>
<dbReference type="AlphaFoldDB" id="A0A3B0YT83"/>
<comment type="similarity">
    <text evidence="1">Belongs to the DsrF/TusC family.</text>
</comment>